<feature type="transmembrane region" description="Helical" evidence="1">
    <location>
        <begin position="149"/>
        <end position="171"/>
    </location>
</feature>
<keyword evidence="1" id="KW-0472">Membrane</keyword>
<feature type="transmembrane region" description="Helical" evidence="1">
    <location>
        <begin position="263"/>
        <end position="283"/>
    </location>
</feature>
<feature type="transmembrane region" description="Helical" evidence="1">
    <location>
        <begin position="183"/>
        <end position="203"/>
    </location>
</feature>
<feature type="transmembrane region" description="Helical" evidence="1">
    <location>
        <begin position="115"/>
        <end position="137"/>
    </location>
</feature>
<dbReference type="InterPro" id="IPR029016">
    <property type="entry name" value="GAF-like_dom_sf"/>
</dbReference>
<dbReference type="SUPFAM" id="SSF55781">
    <property type="entry name" value="GAF domain-like"/>
    <property type="match status" value="1"/>
</dbReference>
<keyword evidence="1" id="KW-0812">Transmembrane</keyword>
<feature type="transmembrane region" description="Helical" evidence="1">
    <location>
        <begin position="51"/>
        <end position="70"/>
    </location>
</feature>
<keyword evidence="1" id="KW-1133">Transmembrane helix</keyword>
<dbReference type="Gene3D" id="3.30.450.40">
    <property type="match status" value="1"/>
</dbReference>
<protein>
    <recommendedName>
        <fullName evidence="4">Histidine kinase</fullName>
    </recommendedName>
</protein>
<dbReference type="EMBL" id="QGTX01000001">
    <property type="protein sequence ID" value="PWW21459.1"/>
    <property type="molecule type" value="Genomic_DNA"/>
</dbReference>
<evidence type="ECO:0000313" key="2">
    <source>
        <dbReference type="EMBL" id="PWW21459.1"/>
    </source>
</evidence>
<feature type="transmembrane region" description="Helical" evidence="1">
    <location>
        <begin position="77"/>
        <end position="103"/>
    </location>
</feature>
<organism evidence="2 3">
    <name type="scientific">Geodermatophilus normandii</name>
    <dbReference type="NCBI Taxonomy" id="1137989"/>
    <lineage>
        <taxon>Bacteria</taxon>
        <taxon>Bacillati</taxon>
        <taxon>Actinomycetota</taxon>
        <taxon>Actinomycetes</taxon>
        <taxon>Geodermatophilales</taxon>
        <taxon>Geodermatophilaceae</taxon>
        <taxon>Geodermatophilus</taxon>
    </lineage>
</organism>
<evidence type="ECO:0008006" key="4">
    <source>
        <dbReference type="Google" id="ProtNLM"/>
    </source>
</evidence>
<proteinExistence type="predicted"/>
<sequence>MAEQVVPQGAAARRWAWSLCVVTVAVSAGQIVVLVAGGLPLLAAESLDEPFPTVTVAVAIGSVIGAVIVDRHPRHRVGWLICTGQAGAALGLGAQALGLAVLVGDLPVPEPVGHVAGWVGSVFGASYALTLLGLVLLLVPDGHLPSRRWWPVAVLLVGGFCVATSGLLLVPPTSFGATDTLEAPALAVALAGGGQVAVTVGLAGSAVALVRRLRRARGELRQQLRWMGAAAATVAAAVAAVVFDGVTRGADAPQRWYLQQLLYLSYLAFQVATGFAVLRYRLYDIDLIIGRTVRLAVLGLFVTAGYVSAVVALGSLLAGSTTGLWPSLTAYVLVALAFQPLRRQVDRFADRVVHGHRAAPYDNLAELTRQLATGGLSDRELLGLAARCGALAVGASTARATVAVPAGEDVSTDWPPDAEHRTDVVVPVVDRGEVLGRVELGLRPGHALTRGQHRLLDELATHLVLAFRNVRLTAALHRRAEEVTSHRAELEASRRRLLTAADTERRRVAAAIRAEVAVHLDPLPTALTDVQDRLDRDPAGARSRLHELQESVTRAIEALRTITAGVLPPLLARRGLTAAVHAHVSRTPRRATVLVGEDLPERLDPSVEAAAYQFVVQALTTVGPGSEVSIAPADGGLALSVRGRSTGRAADRLPVLDRVQAVGGHLDEVDGPGGGVELRAVLPLEPSAQAAASRSGPKADFLM</sequence>
<feature type="transmembrane region" description="Helical" evidence="1">
    <location>
        <begin position="224"/>
        <end position="243"/>
    </location>
</feature>
<feature type="transmembrane region" description="Helical" evidence="1">
    <location>
        <begin position="295"/>
        <end position="318"/>
    </location>
</feature>
<gene>
    <name evidence="2" type="ORF">JD79_00591</name>
</gene>
<keyword evidence="3" id="KW-1185">Reference proteome</keyword>
<name>A0A317QEL3_9ACTN</name>
<evidence type="ECO:0000256" key="1">
    <source>
        <dbReference type="SAM" id="Phobius"/>
    </source>
</evidence>
<comment type="caution">
    <text evidence="2">The sequence shown here is derived from an EMBL/GenBank/DDBJ whole genome shotgun (WGS) entry which is preliminary data.</text>
</comment>
<dbReference type="Proteomes" id="UP000246661">
    <property type="component" value="Unassembled WGS sequence"/>
</dbReference>
<evidence type="ECO:0000313" key="3">
    <source>
        <dbReference type="Proteomes" id="UP000246661"/>
    </source>
</evidence>
<dbReference type="AlphaFoldDB" id="A0A317QEL3"/>
<reference evidence="3" key="1">
    <citation type="submission" date="2018-05" db="EMBL/GenBank/DDBJ databases">
        <authorList>
            <person name="Klenk H.-P."/>
            <person name="Huntemann M."/>
            <person name="Clum A."/>
            <person name="Pillay M."/>
            <person name="Palaniappan K."/>
            <person name="Varghese N."/>
            <person name="Mikhailova N."/>
            <person name="Stamatis D."/>
            <person name="Reddy T."/>
            <person name="Daum C."/>
            <person name="Shapiro N."/>
            <person name="Ivanova N."/>
            <person name="Kyrpides N."/>
            <person name="Woyke T."/>
        </authorList>
    </citation>
    <scope>NUCLEOTIDE SEQUENCE [LARGE SCALE GENOMIC DNA]</scope>
    <source>
        <strain evidence="3">DSM 45417</strain>
    </source>
</reference>
<accession>A0A317QEL3</accession>
<feature type="transmembrane region" description="Helical" evidence="1">
    <location>
        <begin position="15"/>
        <end position="39"/>
    </location>
</feature>